<dbReference type="EMBL" id="JBAKBA010000019">
    <property type="protein sequence ID" value="MEL0659348.1"/>
    <property type="molecule type" value="Genomic_DNA"/>
</dbReference>
<feature type="transmembrane region" description="Helical" evidence="10">
    <location>
        <begin position="217"/>
        <end position="236"/>
    </location>
</feature>
<protein>
    <submittedName>
        <fullName evidence="12">Cation:proton antiporter</fullName>
    </submittedName>
</protein>
<comment type="subcellular location">
    <subcellularLocation>
        <location evidence="1">Cell membrane</location>
        <topology evidence="1">Multi-pass membrane protein</topology>
    </subcellularLocation>
</comment>
<evidence type="ECO:0000259" key="11">
    <source>
        <dbReference type="Pfam" id="PF00999"/>
    </source>
</evidence>
<feature type="transmembrane region" description="Helical" evidence="10">
    <location>
        <begin position="150"/>
        <end position="170"/>
    </location>
</feature>
<keyword evidence="13" id="KW-1185">Reference proteome</keyword>
<keyword evidence="2" id="KW-0813">Transport</keyword>
<feature type="transmembrane region" description="Helical" evidence="10">
    <location>
        <begin position="330"/>
        <end position="351"/>
    </location>
</feature>
<feature type="transmembrane region" description="Helical" evidence="10">
    <location>
        <begin position="295"/>
        <end position="318"/>
    </location>
</feature>
<dbReference type="PANTHER" id="PTHR32507">
    <property type="entry name" value="NA(+)/H(+) ANTIPORTER 1"/>
    <property type="match status" value="1"/>
</dbReference>
<keyword evidence="5 10" id="KW-0812">Transmembrane</keyword>
<dbReference type="Proteomes" id="UP001366060">
    <property type="component" value="Unassembled WGS sequence"/>
</dbReference>
<feature type="transmembrane region" description="Helical" evidence="10">
    <location>
        <begin position="89"/>
        <end position="111"/>
    </location>
</feature>
<feature type="domain" description="Cation/H+ exchanger transmembrane" evidence="11">
    <location>
        <begin position="14"/>
        <end position="386"/>
    </location>
</feature>
<feature type="transmembrane region" description="Helical" evidence="10">
    <location>
        <begin position="6"/>
        <end position="24"/>
    </location>
</feature>
<dbReference type="InterPro" id="IPR038770">
    <property type="entry name" value="Na+/solute_symporter_sf"/>
</dbReference>
<evidence type="ECO:0000256" key="8">
    <source>
        <dbReference type="ARBA" id="ARBA00023136"/>
    </source>
</evidence>
<evidence type="ECO:0000313" key="12">
    <source>
        <dbReference type="EMBL" id="MEL0659348.1"/>
    </source>
</evidence>
<evidence type="ECO:0000256" key="10">
    <source>
        <dbReference type="SAM" id="Phobius"/>
    </source>
</evidence>
<evidence type="ECO:0000256" key="5">
    <source>
        <dbReference type="ARBA" id="ARBA00022692"/>
    </source>
</evidence>
<evidence type="ECO:0000256" key="6">
    <source>
        <dbReference type="ARBA" id="ARBA00022989"/>
    </source>
</evidence>
<feature type="transmembrane region" description="Helical" evidence="10">
    <location>
        <begin position="54"/>
        <end position="77"/>
    </location>
</feature>
<evidence type="ECO:0000313" key="13">
    <source>
        <dbReference type="Proteomes" id="UP001366060"/>
    </source>
</evidence>
<sequence length="742" mass="81163">MVEHITGMLALIGVLSLLCQWVGWKLRLPAILPLLLCGLMLGPVFGVLDPDAIFGDLLFPIISLGVAVILFEGALTLNFKEIKEHGRMVTHLVTIGAFITWACIAPAAHYILGFDWVIAMLFGALVVVTGPTVIVPMLRTVQPKSNLASILRWEGIVIDPIGALLAVLVFEYIAVTADPTSHVLYALGLTLLIGFGLGIITGYLTGLSIRKNLFPHYLRNTAVLTIMLGIFVASNILQEESGLLTVTVMGIWLANMRGVDIADILEFKETLTVLLISALFILLAARLDSSAMLDLGWGGLGVLLVVMFIARPLSIWISGLGTNLTSKDKWFLSWVAPRGIVAAAISSLFAIKLESVGLEGASSIVPLVFLIIIGTVVIQSLTAGRWAKFLGVKEGSNEGLLMFGASKFSRELASLLISRNIKVILTDNNWDSIRKARMQNIPVYFGNPASEHATNYMDLSGIGRVLVMSPYRQLNPLVTFHFQDVLGVDNVYGLNNADIASARHQLSESYLKRLSLFGENVSYAKVANLMAKGAILKVTNITENFTFERFKKRYGETAMPLVYLTKEGQVTIVSGLEVMNFPVGIELISLLPQEAQDEAVIQRAIDDEAERKAKAIAKAEAKAAAQAAAEARAVKEAEEAAQRAMDKVRREEEALAAEKKRVEETALAEEKIAEKKRLQEKALTEKKAAENSRLQEIALTKKKEAEQKRLEEETLSEQVNAHKEGEYKENTDANSDDKKGDK</sequence>
<evidence type="ECO:0000256" key="9">
    <source>
        <dbReference type="SAM" id="MobiDB-lite"/>
    </source>
</evidence>
<organism evidence="12 13">
    <name type="scientific">Psychromonas arctica</name>
    <dbReference type="NCBI Taxonomy" id="168275"/>
    <lineage>
        <taxon>Bacteria</taxon>
        <taxon>Pseudomonadati</taxon>
        <taxon>Pseudomonadota</taxon>
        <taxon>Gammaproteobacteria</taxon>
        <taxon>Alteromonadales</taxon>
        <taxon>Psychromonadaceae</taxon>
        <taxon>Psychromonas</taxon>
    </lineage>
</organism>
<dbReference type="InterPro" id="IPR036291">
    <property type="entry name" value="NAD(P)-bd_dom_sf"/>
</dbReference>
<keyword evidence="3" id="KW-0050">Antiport</keyword>
<keyword evidence="6 10" id="KW-1133">Transmembrane helix</keyword>
<feature type="region of interest" description="Disordered" evidence="9">
    <location>
        <begin position="673"/>
        <end position="742"/>
    </location>
</feature>
<keyword evidence="8 10" id="KW-0472">Membrane</keyword>
<dbReference type="Pfam" id="PF00999">
    <property type="entry name" value="Na_H_Exchanger"/>
    <property type="match status" value="1"/>
</dbReference>
<name>A0ABU9HC87_9GAMM</name>
<gene>
    <name evidence="12" type="ORF">V6255_09375</name>
</gene>
<feature type="transmembrane region" description="Helical" evidence="10">
    <location>
        <begin position="182"/>
        <end position="205"/>
    </location>
</feature>
<evidence type="ECO:0000256" key="4">
    <source>
        <dbReference type="ARBA" id="ARBA00022475"/>
    </source>
</evidence>
<feature type="compositionally biased region" description="Basic and acidic residues" evidence="9">
    <location>
        <begin position="720"/>
        <end position="742"/>
    </location>
</feature>
<accession>A0ABU9HC87</accession>
<keyword evidence="7" id="KW-0406">Ion transport</keyword>
<feature type="compositionally biased region" description="Basic and acidic residues" evidence="9">
    <location>
        <begin position="699"/>
        <end position="712"/>
    </location>
</feature>
<dbReference type="SUPFAM" id="SSF51735">
    <property type="entry name" value="NAD(P)-binding Rossmann-fold domains"/>
    <property type="match status" value="1"/>
</dbReference>
<feature type="transmembrane region" description="Helical" evidence="10">
    <location>
        <begin position="363"/>
        <end position="383"/>
    </location>
</feature>
<evidence type="ECO:0000256" key="1">
    <source>
        <dbReference type="ARBA" id="ARBA00004651"/>
    </source>
</evidence>
<dbReference type="PANTHER" id="PTHR32507:SF0">
    <property type="entry name" value="NA(+)_H(+) ANTIPORTER 2-RELATED"/>
    <property type="match status" value="1"/>
</dbReference>
<dbReference type="RefSeq" id="WP_341627911.1">
    <property type="nucleotide sequence ID" value="NZ_JBAKBA010000019.1"/>
</dbReference>
<keyword evidence="4" id="KW-1003">Cell membrane</keyword>
<comment type="caution">
    <text evidence="12">The sequence shown here is derived from an EMBL/GenBank/DDBJ whole genome shotgun (WGS) entry which is preliminary data.</text>
</comment>
<feature type="compositionally biased region" description="Basic and acidic residues" evidence="9">
    <location>
        <begin position="673"/>
        <end position="690"/>
    </location>
</feature>
<evidence type="ECO:0000256" key="7">
    <source>
        <dbReference type="ARBA" id="ARBA00023065"/>
    </source>
</evidence>
<dbReference type="InterPro" id="IPR006153">
    <property type="entry name" value="Cation/H_exchanger_TM"/>
</dbReference>
<feature type="transmembrane region" description="Helical" evidence="10">
    <location>
        <begin position="271"/>
        <end position="289"/>
    </location>
</feature>
<evidence type="ECO:0000256" key="2">
    <source>
        <dbReference type="ARBA" id="ARBA00022448"/>
    </source>
</evidence>
<dbReference type="Gene3D" id="1.20.1530.20">
    <property type="match status" value="1"/>
</dbReference>
<feature type="transmembrane region" description="Helical" evidence="10">
    <location>
        <begin position="117"/>
        <end position="138"/>
    </location>
</feature>
<feature type="transmembrane region" description="Helical" evidence="10">
    <location>
        <begin position="31"/>
        <end position="48"/>
    </location>
</feature>
<reference evidence="12 13" key="1">
    <citation type="submission" date="2024-02" db="EMBL/GenBank/DDBJ databases">
        <title>Bacteria isolated from the canopy kelp, Nereocystis luetkeana.</title>
        <authorList>
            <person name="Pfister C.A."/>
            <person name="Younker I.T."/>
            <person name="Light S.H."/>
        </authorList>
    </citation>
    <scope>NUCLEOTIDE SEQUENCE [LARGE SCALE GENOMIC DNA]</scope>
    <source>
        <strain evidence="12 13">TI.2.07</strain>
    </source>
</reference>
<proteinExistence type="predicted"/>
<evidence type="ECO:0000256" key="3">
    <source>
        <dbReference type="ARBA" id="ARBA00022449"/>
    </source>
</evidence>